<keyword evidence="4" id="KW-0479">Metal-binding</keyword>
<dbReference type="PROSITE" id="PS51918">
    <property type="entry name" value="RADICAL_SAM"/>
    <property type="match status" value="1"/>
</dbReference>
<dbReference type="GO" id="GO:0051539">
    <property type="term" value="F:4 iron, 4 sulfur cluster binding"/>
    <property type="evidence" value="ECO:0007669"/>
    <property type="project" value="UniProtKB-KW"/>
</dbReference>
<dbReference type="EC" id="1.97.1.-" evidence="8"/>
<dbReference type="PANTHER" id="PTHR30352:SF4">
    <property type="entry name" value="PYRUVATE FORMATE-LYASE 2-ACTIVATING ENZYME"/>
    <property type="match status" value="1"/>
</dbReference>
<dbReference type="InterPro" id="IPR034457">
    <property type="entry name" value="Organic_radical-activating"/>
</dbReference>
<dbReference type="Pfam" id="PF04055">
    <property type="entry name" value="Radical_SAM"/>
    <property type="match status" value="1"/>
</dbReference>
<sequence>MNKINILSVSRLRTYTDGDGITSLVATMGCPLRCAYCLNPSSWDGTAYPKSLTVDELYEELKRDNIYFLSTGGGIAFGGGEPLLYHKFIRKFIEKYSSTKWKFYLESSLSYKTDSLKDIIDLIDYFYIDCKDMDKTRYELYTKGDYDLFFGNLIYLKEHVDNNKIKIRVPRIKGLHKSDEAESNLKVLQEMGFTNIEIFDYIDDVEIHKPISDKAIRNKKDFLERIKE</sequence>
<keyword evidence="2" id="KW-0004">4Fe-4S</keyword>
<dbReference type="SUPFAM" id="SSF102114">
    <property type="entry name" value="Radical SAM enzymes"/>
    <property type="match status" value="1"/>
</dbReference>
<dbReference type="PROSITE" id="PS51257">
    <property type="entry name" value="PROKAR_LIPOPROTEIN"/>
    <property type="match status" value="1"/>
</dbReference>
<dbReference type="InterPro" id="IPR013785">
    <property type="entry name" value="Aldolase_TIM"/>
</dbReference>
<evidence type="ECO:0000259" key="7">
    <source>
        <dbReference type="PROSITE" id="PS51918"/>
    </source>
</evidence>
<evidence type="ECO:0000313" key="9">
    <source>
        <dbReference type="Proteomes" id="UP000008680"/>
    </source>
</evidence>
<keyword evidence="5" id="KW-0408">Iron</keyword>
<organism evidence="8 9">
    <name type="scientific">Methanobrevibacter ruminantium (strain ATCC 35063 / DSM 1093 / JCM 13430 / OCM 146 / M1)</name>
    <name type="common">Methanobacterium ruminantium</name>
    <dbReference type="NCBI Taxonomy" id="634498"/>
    <lineage>
        <taxon>Archaea</taxon>
        <taxon>Methanobacteriati</taxon>
        <taxon>Methanobacteriota</taxon>
        <taxon>Methanomada group</taxon>
        <taxon>Methanobacteria</taxon>
        <taxon>Methanobacteriales</taxon>
        <taxon>Methanobacteriaceae</taxon>
        <taxon>Methanobrevibacter</taxon>
    </lineage>
</organism>
<reference evidence="8 9" key="1">
    <citation type="journal article" date="2010" name="PLoS ONE">
        <title>The genome sequence of the rumen methanogen Methanobrevibacter ruminantium reveals new possibilities for controlling ruminant methane emissions.</title>
        <authorList>
            <person name="Leahy S.C."/>
            <person name="Kelly W.J."/>
            <person name="Altermann E."/>
            <person name="Ronimus R.S."/>
            <person name="Yeoman C.J."/>
            <person name="Pacheco D.M."/>
            <person name="Li D."/>
            <person name="Kong Z."/>
            <person name="McTavish S."/>
            <person name="Sang C."/>
            <person name="Lambie S.C."/>
            <person name="Janssen P.H."/>
            <person name="Dey D."/>
            <person name="Attwood G.T."/>
        </authorList>
    </citation>
    <scope>NUCLEOTIDE SEQUENCE [LARGE SCALE GENOMIC DNA]</scope>
    <source>
        <strain evidence="9">ATCC 35063 / DSM 1093 / JCM 13430 / OCM 146 / M1</strain>
    </source>
</reference>
<name>D3E4K8_METRM</name>
<keyword evidence="6" id="KW-0411">Iron-sulfur</keyword>
<accession>D3E4K8</accession>
<dbReference type="RefSeq" id="WP_012954860.1">
    <property type="nucleotide sequence ID" value="NC_013790.1"/>
</dbReference>
<keyword evidence="3" id="KW-0949">S-adenosyl-L-methionine</keyword>
<evidence type="ECO:0000256" key="6">
    <source>
        <dbReference type="ARBA" id="ARBA00023014"/>
    </source>
</evidence>
<dbReference type="OrthoDB" id="371936at2157"/>
<protein>
    <submittedName>
        <fullName evidence="8">Glycyl-radical enzyme activating protein</fullName>
        <ecNumber evidence="8">1.97.1.-</ecNumber>
    </submittedName>
</protein>
<evidence type="ECO:0000256" key="2">
    <source>
        <dbReference type="ARBA" id="ARBA00022485"/>
    </source>
</evidence>
<dbReference type="Gene3D" id="3.20.20.70">
    <property type="entry name" value="Aldolase class I"/>
    <property type="match status" value="1"/>
</dbReference>
<gene>
    <name evidence="8" type="ordered locus">mru_0052</name>
</gene>
<dbReference type="InterPro" id="IPR007197">
    <property type="entry name" value="rSAM"/>
</dbReference>
<dbReference type="KEGG" id="mru:mru_0052"/>
<keyword evidence="9" id="KW-1185">Reference proteome</keyword>
<comment type="cofactor">
    <cofactor evidence="1">
        <name>[4Fe-4S] cluster</name>
        <dbReference type="ChEBI" id="CHEBI:49883"/>
    </cofactor>
</comment>
<evidence type="ECO:0000256" key="4">
    <source>
        <dbReference type="ARBA" id="ARBA00022723"/>
    </source>
</evidence>
<dbReference type="GeneID" id="8769669"/>
<feature type="domain" description="Radical SAM core" evidence="7">
    <location>
        <begin position="16"/>
        <end position="228"/>
    </location>
</feature>
<dbReference type="AlphaFoldDB" id="D3E4K8"/>
<dbReference type="InterPro" id="IPR058240">
    <property type="entry name" value="rSAM_sf"/>
</dbReference>
<keyword evidence="8" id="KW-0560">Oxidoreductase</keyword>
<dbReference type="STRING" id="634498.mru_0052"/>
<evidence type="ECO:0000256" key="1">
    <source>
        <dbReference type="ARBA" id="ARBA00001966"/>
    </source>
</evidence>
<evidence type="ECO:0000313" key="8">
    <source>
        <dbReference type="EMBL" id="ADC45904.1"/>
    </source>
</evidence>
<dbReference type="GO" id="GO:0016491">
    <property type="term" value="F:oxidoreductase activity"/>
    <property type="evidence" value="ECO:0007669"/>
    <property type="project" value="UniProtKB-KW"/>
</dbReference>
<dbReference type="PANTHER" id="PTHR30352">
    <property type="entry name" value="PYRUVATE FORMATE-LYASE-ACTIVATING ENZYME"/>
    <property type="match status" value="1"/>
</dbReference>
<dbReference type="EMBL" id="CP001719">
    <property type="protein sequence ID" value="ADC45904.1"/>
    <property type="molecule type" value="Genomic_DNA"/>
</dbReference>
<evidence type="ECO:0000256" key="3">
    <source>
        <dbReference type="ARBA" id="ARBA00022691"/>
    </source>
</evidence>
<evidence type="ECO:0000256" key="5">
    <source>
        <dbReference type="ARBA" id="ARBA00023004"/>
    </source>
</evidence>
<dbReference type="HOGENOM" id="CLU_1298823_0_0_2"/>
<dbReference type="Proteomes" id="UP000008680">
    <property type="component" value="Chromosome"/>
</dbReference>
<dbReference type="PATRIC" id="fig|634498.28.peg.53"/>
<proteinExistence type="predicted"/>
<dbReference type="GO" id="GO:0046872">
    <property type="term" value="F:metal ion binding"/>
    <property type="evidence" value="ECO:0007669"/>
    <property type="project" value="UniProtKB-KW"/>
</dbReference>
<dbReference type="eggNOG" id="arCOG00952">
    <property type="taxonomic scope" value="Archaea"/>
</dbReference>
<dbReference type="SFLD" id="SFLDS00029">
    <property type="entry name" value="Radical_SAM"/>
    <property type="match status" value="1"/>
</dbReference>